<dbReference type="EMBL" id="BSFD01000010">
    <property type="protein sequence ID" value="GLK49670.1"/>
    <property type="molecule type" value="Genomic_DNA"/>
</dbReference>
<keyword evidence="2" id="KW-1133">Transmembrane helix</keyword>
<proteinExistence type="predicted"/>
<dbReference type="RefSeq" id="WP_271165859.1">
    <property type="nucleotide sequence ID" value="NZ_BSFD01000010.1"/>
</dbReference>
<feature type="transmembrane region" description="Helical" evidence="2">
    <location>
        <begin position="68"/>
        <end position="87"/>
    </location>
</feature>
<gene>
    <name evidence="3" type="ORF">GCM10017620_26430</name>
</gene>
<sequence length="198" mass="21693">MTRPDDDWTDLTQAWTETPDPEPRLDAGFLQSLRRRDRLARLNFWLEMSGGVVVLGVMAWAVRRGVPLPAAGAALVFVLFAMGLTLWSRRGHPGLLTETPEAVLRSALGQARTGYRWALSGVAISVAAMIFQGVILTTVDPARGHIGAVTAGVFGFLVICIGYYLRHARRCRRRMAAHQAALEALAVEPSETEADDRI</sequence>
<feature type="transmembrane region" description="Helical" evidence="2">
    <location>
        <begin position="117"/>
        <end position="139"/>
    </location>
</feature>
<accession>A0ABQ5TCB1</accession>
<keyword evidence="2" id="KW-0472">Membrane</keyword>
<evidence type="ECO:0000313" key="3">
    <source>
        <dbReference type="EMBL" id="GLK49670.1"/>
    </source>
</evidence>
<comment type="caution">
    <text evidence="3">The sequence shown here is derived from an EMBL/GenBank/DDBJ whole genome shotgun (WGS) entry which is preliminary data.</text>
</comment>
<dbReference type="Proteomes" id="UP001143509">
    <property type="component" value="Unassembled WGS sequence"/>
</dbReference>
<keyword evidence="2" id="KW-0812">Transmembrane</keyword>
<feature type="transmembrane region" description="Helical" evidence="2">
    <location>
        <begin position="42"/>
        <end position="62"/>
    </location>
</feature>
<feature type="transmembrane region" description="Helical" evidence="2">
    <location>
        <begin position="145"/>
        <end position="165"/>
    </location>
</feature>
<keyword evidence="4" id="KW-1185">Reference proteome</keyword>
<evidence type="ECO:0000256" key="2">
    <source>
        <dbReference type="SAM" id="Phobius"/>
    </source>
</evidence>
<name>A0ABQ5TCB1_9CAUL</name>
<reference evidence="3" key="1">
    <citation type="journal article" date="2014" name="Int. J. Syst. Evol. Microbiol.">
        <title>Complete genome of a new Firmicutes species belonging to the dominant human colonic microbiota ('Ruminococcus bicirculans') reveals two chromosomes and a selective capacity to utilize plant glucans.</title>
        <authorList>
            <consortium name="NISC Comparative Sequencing Program"/>
            <person name="Wegmann U."/>
            <person name="Louis P."/>
            <person name="Goesmann A."/>
            <person name="Henrissat B."/>
            <person name="Duncan S.H."/>
            <person name="Flint H.J."/>
        </authorList>
    </citation>
    <scope>NUCLEOTIDE SEQUENCE</scope>
    <source>
        <strain evidence="3">VKM B-1499</strain>
    </source>
</reference>
<organism evidence="3 4">
    <name type="scientific">Brevundimonas intermedia</name>
    <dbReference type="NCBI Taxonomy" id="74315"/>
    <lineage>
        <taxon>Bacteria</taxon>
        <taxon>Pseudomonadati</taxon>
        <taxon>Pseudomonadota</taxon>
        <taxon>Alphaproteobacteria</taxon>
        <taxon>Caulobacterales</taxon>
        <taxon>Caulobacteraceae</taxon>
        <taxon>Brevundimonas</taxon>
    </lineage>
</organism>
<evidence type="ECO:0000256" key="1">
    <source>
        <dbReference type="SAM" id="MobiDB-lite"/>
    </source>
</evidence>
<reference evidence="3" key="2">
    <citation type="submission" date="2023-01" db="EMBL/GenBank/DDBJ databases">
        <authorList>
            <person name="Sun Q."/>
            <person name="Evtushenko L."/>
        </authorList>
    </citation>
    <scope>NUCLEOTIDE SEQUENCE</scope>
    <source>
        <strain evidence="3">VKM B-1499</strain>
    </source>
</reference>
<feature type="region of interest" description="Disordered" evidence="1">
    <location>
        <begin position="1"/>
        <end position="20"/>
    </location>
</feature>
<protein>
    <submittedName>
        <fullName evidence="3">Uncharacterized protein</fullName>
    </submittedName>
</protein>
<evidence type="ECO:0000313" key="4">
    <source>
        <dbReference type="Proteomes" id="UP001143509"/>
    </source>
</evidence>